<keyword evidence="2" id="KW-1185">Reference proteome</keyword>
<proteinExistence type="predicted"/>
<evidence type="ECO:0000313" key="2">
    <source>
        <dbReference type="Proteomes" id="UP001060215"/>
    </source>
</evidence>
<name>A0ACC0I5Q0_9ERIC</name>
<accession>A0ACC0I5Q0</accession>
<dbReference type="EMBL" id="CM045763">
    <property type="protein sequence ID" value="KAI8021212.1"/>
    <property type="molecule type" value="Genomic_DNA"/>
</dbReference>
<organism evidence="1 2">
    <name type="scientific">Camellia lanceoleosa</name>
    <dbReference type="NCBI Taxonomy" id="1840588"/>
    <lineage>
        <taxon>Eukaryota</taxon>
        <taxon>Viridiplantae</taxon>
        <taxon>Streptophyta</taxon>
        <taxon>Embryophyta</taxon>
        <taxon>Tracheophyta</taxon>
        <taxon>Spermatophyta</taxon>
        <taxon>Magnoliopsida</taxon>
        <taxon>eudicotyledons</taxon>
        <taxon>Gunneridae</taxon>
        <taxon>Pentapetalae</taxon>
        <taxon>asterids</taxon>
        <taxon>Ericales</taxon>
        <taxon>Theaceae</taxon>
        <taxon>Camellia</taxon>
    </lineage>
</organism>
<gene>
    <name evidence="1" type="ORF">LOK49_LG03G02805</name>
</gene>
<sequence>MENNNEDYDIQLLREAEAKENAKLIEFQEEMVQMAATLCGDHNKDIYPDKFVEKMTVGEVVKYVNNSFKKFLDECEKAKANVADESQICVLSDDDPPKPSKDKSKSFASKFFSCVACAKS</sequence>
<protein>
    <submittedName>
        <fullName evidence="1">Non-specific phospholipase C3</fullName>
    </submittedName>
</protein>
<reference evidence="1 2" key="1">
    <citation type="journal article" date="2022" name="Plant J.">
        <title>Chromosome-level genome of Camellia lanceoleosa provides a valuable resource for understanding genome evolution and self-incompatibility.</title>
        <authorList>
            <person name="Gong W."/>
            <person name="Xiao S."/>
            <person name="Wang L."/>
            <person name="Liao Z."/>
            <person name="Chang Y."/>
            <person name="Mo W."/>
            <person name="Hu G."/>
            <person name="Li W."/>
            <person name="Zhao G."/>
            <person name="Zhu H."/>
            <person name="Hu X."/>
            <person name="Ji K."/>
            <person name="Xiang X."/>
            <person name="Song Q."/>
            <person name="Yuan D."/>
            <person name="Jin S."/>
            <person name="Zhang L."/>
        </authorList>
    </citation>
    <scope>NUCLEOTIDE SEQUENCE [LARGE SCALE GENOMIC DNA]</scope>
    <source>
        <strain evidence="1">SQ_2022a</strain>
    </source>
</reference>
<evidence type="ECO:0000313" key="1">
    <source>
        <dbReference type="EMBL" id="KAI8021212.1"/>
    </source>
</evidence>
<dbReference type="Proteomes" id="UP001060215">
    <property type="component" value="Chromosome 6"/>
</dbReference>
<comment type="caution">
    <text evidence="1">The sequence shown here is derived from an EMBL/GenBank/DDBJ whole genome shotgun (WGS) entry which is preliminary data.</text>
</comment>